<gene>
    <name evidence="1" type="ORF">AMORRO_LOCUS13142</name>
</gene>
<organism evidence="1 2">
    <name type="scientific">Acaulospora morrowiae</name>
    <dbReference type="NCBI Taxonomy" id="94023"/>
    <lineage>
        <taxon>Eukaryota</taxon>
        <taxon>Fungi</taxon>
        <taxon>Fungi incertae sedis</taxon>
        <taxon>Mucoromycota</taxon>
        <taxon>Glomeromycotina</taxon>
        <taxon>Glomeromycetes</taxon>
        <taxon>Diversisporales</taxon>
        <taxon>Acaulosporaceae</taxon>
        <taxon>Acaulospora</taxon>
    </lineage>
</organism>
<accession>A0A9N9I2R8</accession>
<dbReference type="EMBL" id="CAJVPV010021443">
    <property type="protein sequence ID" value="CAG8717929.1"/>
    <property type="molecule type" value="Genomic_DNA"/>
</dbReference>
<dbReference type="AlphaFoldDB" id="A0A9N9I2R8"/>
<evidence type="ECO:0000313" key="1">
    <source>
        <dbReference type="EMBL" id="CAG8717929.1"/>
    </source>
</evidence>
<comment type="caution">
    <text evidence="1">The sequence shown here is derived from an EMBL/GenBank/DDBJ whole genome shotgun (WGS) entry which is preliminary data.</text>
</comment>
<feature type="non-terminal residue" evidence="1">
    <location>
        <position position="68"/>
    </location>
</feature>
<sequence>ITNENEPKLQDDLEDFANKLVKFGEKQKSLSEKIRNEENKACKIALEISNLDIDLEQQRRKIETFILK</sequence>
<evidence type="ECO:0000313" key="2">
    <source>
        <dbReference type="Proteomes" id="UP000789342"/>
    </source>
</evidence>
<keyword evidence="2" id="KW-1185">Reference proteome</keyword>
<protein>
    <submittedName>
        <fullName evidence="1">14011_t:CDS:1</fullName>
    </submittedName>
</protein>
<dbReference type="Proteomes" id="UP000789342">
    <property type="component" value="Unassembled WGS sequence"/>
</dbReference>
<feature type="non-terminal residue" evidence="1">
    <location>
        <position position="1"/>
    </location>
</feature>
<name>A0A9N9I2R8_9GLOM</name>
<reference evidence="1" key="1">
    <citation type="submission" date="2021-06" db="EMBL/GenBank/DDBJ databases">
        <authorList>
            <person name="Kallberg Y."/>
            <person name="Tangrot J."/>
            <person name="Rosling A."/>
        </authorList>
    </citation>
    <scope>NUCLEOTIDE SEQUENCE</scope>
    <source>
        <strain evidence="1">CL551</strain>
    </source>
</reference>
<proteinExistence type="predicted"/>